<dbReference type="InterPro" id="IPR048883">
    <property type="entry name" value="Nup188_N-subdom_III"/>
</dbReference>
<dbReference type="InterPro" id="IPR044840">
    <property type="entry name" value="Nup188"/>
</dbReference>
<accession>A0A6A6PVJ8</accession>
<proteinExistence type="inferred from homology"/>
<evidence type="ECO:0000313" key="15">
    <source>
        <dbReference type="Proteomes" id="UP000799767"/>
    </source>
</evidence>
<keyword evidence="2" id="KW-0813">Transport</keyword>
<gene>
    <name evidence="14" type="ORF">BDY17DRAFT_294751</name>
</gene>
<dbReference type="EMBL" id="MU001634">
    <property type="protein sequence ID" value="KAF2483995.1"/>
    <property type="molecule type" value="Genomic_DNA"/>
</dbReference>
<evidence type="ECO:0000256" key="3">
    <source>
        <dbReference type="ARBA" id="ARBA00022816"/>
    </source>
</evidence>
<feature type="domain" description="Nucleoporin Nup188 N-terminal subdomain III" evidence="13">
    <location>
        <begin position="749"/>
        <end position="1155"/>
    </location>
</feature>
<dbReference type="Pfam" id="PF10487">
    <property type="entry name" value="Nup188_N"/>
    <property type="match status" value="1"/>
</dbReference>
<dbReference type="GO" id="GO:0051028">
    <property type="term" value="P:mRNA transport"/>
    <property type="evidence" value="ECO:0007669"/>
    <property type="project" value="UniProtKB-KW"/>
</dbReference>
<sequence>MNGRAKHLETPNMPQAFFPPLDKCLAGQQRLISWKSAYRILCDPEKAVDQGALEAFLTDAESVKYLTSALSPFLPPSQKSKGEFETKTAPINVAQSTNGDYNLEELKKDALWLSDQLKVDELVALRLVILEWQSRAEDSLQKDDGGKADTLVPASSRLGASLFASTMRSTVPSSDPGAEETRHTREMRLYLEEKSYLLQTSTLLVERFGVRNRDAKTGTTWLDSLSEKVAQEHSSVQSAADNSIFFTACIEAVNGLVEELSDASRWPQSFQQDDDLQLLFGTSTVRNLVTTLRLLLARLHVLDGVLSHTAVSSWFKLMGRVNFFQDLAPSAAAPDPSSLQCLVSAISLAILRLPQTLNSIQESAQRHSGGVQYPDLPNDAYFGNDACLQEINIILYRAAHENVIIASPAIFAWSIITGLIRDVAKLQQGRREQHRIDDGSDDGEPISTRRASRRDSKDDLSPFEKQYHLLQDFDMETEARDDPPAFFARSAVDRMNVYAFVSQLCTAISAMYSSDLDGAVSFAARYALLDMIREGMALVPYGTEVLEATLTILRPDVPCRSIRLDYRLADRFLADSEILCPLILDQTLARYPYELTPMLKLLSALSSAGFGQTETLPITASVLEGLQTLTLMFPEHFRSYALDHEDENSNSMLLTDIIPLFATRKALSLTGTQYVGRRLLPFGSESTDGHNVLAIPAGSPGVILKESRPLIIRIEHPHSGLEYLGLLLSTLLPNSELLVPPMGRALDRSTAADIIALITALLKACLRQDAGFDDAKLVLGRLAFALRNEQDIITIIADSMETELLAHLDQSPQESSLDLLIACADFFDTLISVSPERVWSALARSSLLGINGGANALAAVVGASEVTVGRFRFLNACVSIYSHLITDAVTGLVKRNAPITKVTNRFDSPVSFQDATPERTMSTVLNAYQTVMTDAWQNLGEWRFAVLAEKIEISTCILRAFDLLLKTTFGLESGDEGISSLLCQSATTLFDTFTSGSATMQPFLSVFTEGLLLSDENLPTQHRQLLENHVSSAAQLLTTLLRATRTVDATEAGFLASQLLGAIPALAILSTIGNGLKVFLYDLLTEIVKAINVKDTDPPSILAELSTNQAKSFLAVVAQLDGPVRDIEAESAIWNFLSVVLGSKQQWFALYLLTGTLPKDRLKDSKCGTTTKNRSLLNHALDQLSSIATLEPERAIAMLKFVASAQYTWVWATNEARSHSDFLKNALEWLNNLQIPAKSLNTAEEMMLAHEHQMAAYLCDILAVNLYASSEVGDKTLIKMLPGKLSFLTRHGVAVNAYKRSLHKNLAENFARKFPGCDVEDLERSLVNPAPLGRKYLYDLDLADLVFDHEVAWHGSSRSRQQGFSDEFARANVNLSLVEAQTRLLRSWRALATTLCDGVEQDEALQSELAKTAEACLRMNAEANLEQPGMDKVVETRAELAFVITSKLVGVKSSVAGMKALLPSAWALVRSSPVDYEVATDPQDLVYYRTLLRTLYLAIQPHVYGAPARPSSATQETKIDLLDPTVSACLVQIFAKVIAPGFRALCGNLHNDVGLAEPGDFALLTALVQGILSVPGASAVHPQLAEIVASTSITRGALSLYSWSDRLAEVTGQEPVYGEVAILFLLSLSTIRSVAEQIALEGALLQLSAANVSDYLRKPKGKGPFSEPRSIFTIWAEGLLPLCLNLLDAVGPPVAADVAAFLNSFPQQLQRANTALENRQPSRQDPFAGVITLGLISEAHSLCFIARILAADIARGAAEGIDSADVPMLEYDYEKVKEDAAGLLRQKTSLAARVVPVGVREEAWGTNELGEKIDAEIHGLLRCFGEKEGET</sequence>
<keyword evidence="4" id="KW-0653">Protein transport</keyword>
<evidence type="ECO:0000259" key="13">
    <source>
        <dbReference type="Pfam" id="PF21093"/>
    </source>
</evidence>
<dbReference type="GO" id="GO:0006405">
    <property type="term" value="P:RNA export from nucleus"/>
    <property type="evidence" value="ECO:0007669"/>
    <property type="project" value="TreeGrafter"/>
</dbReference>
<evidence type="ECO:0000256" key="1">
    <source>
        <dbReference type="ARBA" id="ARBA00004567"/>
    </source>
</evidence>
<dbReference type="Pfam" id="PF21093">
    <property type="entry name" value="Nup188_N-subdom_III"/>
    <property type="match status" value="1"/>
</dbReference>
<evidence type="ECO:0000256" key="4">
    <source>
        <dbReference type="ARBA" id="ARBA00022927"/>
    </source>
</evidence>
<evidence type="ECO:0000256" key="9">
    <source>
        <dbReference type="ARBA" id="ARBA00040174"/>
    </source>
</evidence>
<evidence type="ECO:0000256" key="2">
    <source>
        <dbReference type="ARBA" id="ARBA00022448"/>
    </source>
</evidence>
<organism evidence="14 15">
    <name type="scientific">Neohortaea acidophila</name>
    <dbReference type="NCBI Taxonomy" id="245834"/>
    <lineage>
        <taxon>Eukaryota</taxon>
        <taxon>Fungi</taxon>
        <taxon>Dikarya</taxon>
        <taxon>Ascomycota</taxon>
        <taxon>Pezizomycotina</taxon>
        <taxon>Dothideomycetes</taxon>
        <taxon>Dothideomycetidae</taxon>
        <taxon>Mycosphaerellales</taxon>
        <taxon>Teratosphaeriaceae</taxon>
        <taxon>Neohortaea</taxon>
    </lineage>
</organism>
<feature type="domain" description="Nuclear pore protein Nup188 C-terminal" evidence="12">
    <location>
        <begin position="1461"/>
        <end position="1809"/>
    </location>
</feature>
<evidence type="ECO:0000313" key="14">
    <source>
        <dbReference type="EMBL" id="KAF2483995.1"/>
    </source>
</evidence>
<evidence type="ECO:0000259" key="12">
    <source>
        <dbReference type="Pfam" id="PF18378"/>
    </source>
</evidence>
<name>A0A6A6PVJ8_9PEZI</name>
<protein>
    <recommendedName>
        <fullName evidence="9">Nucleoporin NUP188</fullName>
    </recommendedName>
</protein>
<dbReference type="Pfam" id="PF21094">
    <property type="entry name" value="Nup188_SH3-like"/>
    <property type="match status" value="1"/>
</dbReference>
<dbReference type="GO" id="GO:0017056">
    <property type="term" value="F:structural constituent of nuclear pore"/>
    <property type="evidence" value="ECO:0007669"/>
    <property type="project" value="InterPro"/>
</dbReference>
<dbReference type="GeneID" id="54474195"/>
<dbReference type="GO" id="GO:0006606">
    <property type="term" value="P:protein import into nucleus"/>
    <property type="evidence" value="ECO:0007669"/>
    <property type="project" value="TreeGrafter"/>
</dbReference>
<comment type="subcellular location">
    <subcellularLocation>
        <location evidence="1">Nucleus</location>
        <location evidence="1">Nuclear pore complex</location>
    </subcellularLocation>
</comment>
<evidence type="ECO:0000256" key="6">
    <source>
        <dbReference type="ARBA" id="ARBA00023132"/>
    </source>
</evidence>
<feature type="region of interest" description="Disordered" evidence="10">
    <location>
        <begin position="430"/>
        <end position="460"/>
    </location>
</feature>
<comment type="similarity">
    <text evidence="8">Belongs to the Nup188 family.</text>
</comment>
<dbReference type="Gene3D" id="1.25.10.70">
    <property type="match status" value="1"/>
</dbReference>
<keyword evidence="7" id="KW-0539">Nucleus</keyword>
<keyword evidence="6" id="KW-0906">Nuclear pore complex</keyword>
<dbReference type="PANTHER" id="PTHR31431:SF1">
    <property type="entry name" value="NUCLEOPORIN NUP188"/>
    <property type="match status" value="1"/>
</dbReference>
<dbReference type="InterPro" id="IPR018864">
    <property type="entry name" value="Nucleoporin_Nup188_N"/>
</dbReference>
<dbReference type="OrthoDB" id="102511at2759"/>
<dbReference type="InterPro" id="IPR041634">
    <property type="entry name" value="Nup188_C"/>
</dbReference>
<reference evidence="14" key="1">
    <citation type="journal article" date="2020" name="Stud. Mycol.">
        <title>101 Dothideomycetes genomes: a test case for predicting lifestyles and emergence of pathogens.</title>
        <authorList>
            <person name="Haridas S."/>
            <person name="Albert R."/>
            <person name="Binder M."/>
            <person name="Bloem J."/>
            <person name="Labutti K."/>
            <person name="Salamov A."/>
            <person name="Andreopoulos B."/>
            <person name="Baker S."/>
            <person name="Barry K."/>
            <person name="Bills G."/>
            <person name="Bluhm B."/>
            <person name="Cannon C."/>
            <person name="Castanera R."/>
            <person name="Culley D."/>
            <person name="Daum C."/>
            <person name="Ezra D."/>
            <person name="Gonzalez J."/>
            <person name="Henrissat B."/>
            <person name="Kuo A."/>
            <person name="Liang C."/>
            <person name="Lipzen A."/>
            <person name="Lutzoni F."/>
            <person name="Magnuson J."/>
            <person name="Mondo S."/>
            <person name="Nolan M."/>
            <person name="Ohm R."/>
            <person name="Pangilinan J."/>
            <person name="Park H.-J."/>
            <person name="Ramirez L."/>
            <person name="Alfaro M."/>
            <person name="Sun H."/>
            <person name="Tritt A."/>
            <person name="Yoshinaga Y."/>
            <person name="Zwiers L.-H."/>
            <person name="Turgeon B."/>
            <person name="Goodwin S."/>
            <person name="Spatafora J."/>
            <person name="Crous P."/>
            <person name="Grigoriev I."/>
        </authorList>
    </citation>
    <scope>NUCLEOTIDE SEQUENCE</scope>
    <source>
        <strain evidence="14">CBS 113389</strain>
    </source>
</reference>
<evidence type="ECO:0000256" key="10">
    <source>
        <dbReference type="SAM" id="MobiDB-lite"/>
    </source>
</evidence>
<dbReference type="RefSeq" id="XP_033590565.1">
    <property type="nucleotide sequence ID" value="XM_033733193.1"/>
</dbReference>
<dbReference type="Proteomes" id="UP000799767">
    <property type="component" value="Unassembled WGS sequence"/>
</dbReference>
<evidence type="ECO:0000259" key="11">
    <source>
        <dbReference type="Pfam" id="PF10487"/>
    </source>
</evidence>
<dbReference type="Pfam" id="PF18378">
    <property type="entry name" value="Nup188_C"/>
    <property type="match status" value="1"/>
</dbReference>
<feature type="domain" description="Nucleoporin Nup188 N-terminal" evidence="11">
    <location>
        <begin position="53"/>
        <end position="416"/>
    </location>
</feature>
<evidence type="ECO:0000256" key="8">
    <source>
        <dbReference type="ARBA" id="ARBA00038387"/>
    </source>
</evidence>
<evidence type="ECO:0000256" key="7">
    <source>
        <dbReference type="ARBA" id="ARBA00023242"/>
    </source>
</evidence>
<dbReference type="PANTHER" id="PTHR31431">
    <property type="entry name" value="NUCLEOPORIN NUP188 HOMOLOG"/>
    <property type="match status" value="1"/>
</dbReference>
<keyword evidence="5" id="KW-0811">Translocation</keyword>
<evidence type="ECO:0000256" key="5">
    <source>
        <dbReference type="ARBA" id="ARBA00023010"/>
    </source>
</evidence>
<dbReference type="GO" id="GO:0044611">
    <property type="term" value="C:nuclear pore inner ring"/>
    <property type="evidence" value="ECO:0007669"/>
    <property type="project" value="TreeGrafter"/>
</dbReference>
<keyword evidence="3" id="KW-0509">mRNA transport</keyword>
<keyword evidence="15" id="KW-1185">Reference proteome</keyword>